<dbReference type="InterPro" id="IPR019921">
    <property type="entry name" value="Lucif-like_OxRdtase_Rv2161c"/>
</dbReference>
<dbReference type="EMBL" id="CAEZYR010000008">
    <property type="protein sequence ID" value="CAB4729453.1"/>
    <property type="molecule type" value="Genomic_DNA"/>
</dbReference>
<accession>A0A6J6S424</accession>
<dbReference type="NCBIfam" id="TIGR03619">
    <property type="entry name" value="F420_Rv2161c"/>
    <property type="match status" value="1"/>
</dbReference>
<name>A0A6J6S424_9ZZZZ</name>
<dbReference type="PANTHER" id="PTHR43244:SF2">
    <property type="entry name" value="CONSERVED HYPOTHETICAL ALANINE AND PROLINE-RICH PROTEIN"/>
    <property type="match status" value="1"/>
</dbReference>
<feature type="domain" description="Luciferase-like" evidence="1">
    <location>
        <begin position="19"/>
        <end position="244"/>
    </location>
</feature>
<dbReference type="EMBL" id="CAFABA010000068">
    <property type="protein sequence ID" value="CAB4832703.1"/>
    <property type="molecule type" value="Genomic_DNA"/>
</dbReference>
<dbReference type="InterPro" id="IPR050564">
    <property type="entry name" value="F420-G6PD/mer"/>
</dbReference>
<evidence type="ECO:0000313" key="3">
    <source>
        <dbReference type="EMBL" id="CAB4832703.1"/>
    </source>
</evidence>
<proteinExistence type="predicted"/>
<dbReference type="Gene3D" id="3.20.20.30">
    <property type="entry name" value="Luciferase-like domain"/>
    <property type="match status" value="1"/>
</dbReference>
<dbReference type="InterPro" id="IPR036661">
    <property type="entry name" value="Luciferase-like_sf"/>
</dbReference>
<dbReference type="Pfam" id="PF00296">
    <property type="entry name" value="Bac_luciferase"/>
    <property type="match status" value="1"/>
</dbReference>
<dbReference type="AlphaFoldDB" id="A0A6J6S424"/>
<dbReference type="EMBL" id="CAFBMH010000001">
    <property type="protein sequence ID" value="CAB4888807.1"/>
    <property type="molecule type" value="Genomic_DNA"/>
</dbReference>
<protein>
    <submittedName>
        <fullName evidence="2">Unannotated protein</fullName>
    </submittedName>
</protein>
<evidence type="ECO:0000313" key="4">
    <source>
        <dbReference type="EMBL" id="CAB4888807.1"/>
    </source>
</evidence>
<sequence>MGEPVVLGVMPVFKKGCADNPQHVRALVEMLEAEGVESLWAVEHVVVAKDYEPRYSYSPSGRMGGSPDTQMPDPLEYLSFVAACTERLLLGTAVVVATLHQPAILAKRVATLDALSSGRVRLGVGSGWQVEEYAACGVPFERRGARLDETIIAMRELWQPGYRTYTSDRYAFRDVDTTILPAQPGGPPIIIGGSSDAAARRTGRLGDGFFPYVIGPDDLAVRIDTIRATAREHQRDPDAIEITAWPGCWKPGASLEVDTMRRFAELGCRRLVVSVQESGSTEIGAIRDFVRRVQDTIGQL</sequence>
<dbReference type="GO" id="GO:0016705">
    <property type="term" value="F:oxidoreductase activity, acting on paired donors, with incorporation or reduction of molecular oxygen"/>
    <property type="evidence" value="ECO:0007669"/>
    <property type="project" value="InterPro"/>
</dbReference>
<evidence type="ECO:0000259" key="1">
    <source>
        <dbReference type="Pfam" id="PF00296"/>
    </source>
</evidence>
<dbReference type="PANTHER" id="PTHR43244">
    <property type="match status" value="1"/>
</dbReference>
<gene>
    <name evidence="2" type="ORF">UFOPK2754_00372</name>
    <name evidence="3" type="ORF">UFOPK3139_01693</name>
    <name evidence="4" type="ORF">UFOPK3543_00070</name>
</gene>
<dbReference type="InterPro" id="IPR011251">
    <property type="entry name" value="Luciferase-like_dom"/>
</dbReference>
<reference evidence="2" key="1">
    <citation type="submission" date="2020-05" db="EMBL/GenBank/DDBJ databases">
        <authorList>
            <person name="Chiriac C."/>
            <person name="Salcher M."/>
            <person name="Ghai R."/>
            <person name="Kavagutti S V."/>
        </authorList>
    </citation>
    <scope>NUCLEOTIDE SEQUENCE</scope>
</reference>
<organism evidence="2">
    <name type="scientific">freshwater metagenome</name>
    <dbReference type="NCBI Taxonomy" id="449393"/>
    <lineage>
        <taxon>unclassified sequences</taxon>
        <taxon>metagenomes</taxon>
        <taxon>ecological metagenomes</taxon>
    </lineage>
</organism>
<dbReference type="SUPFAM" id="SSF51679">
    <property type="entry name" value="Bacterial luciferase-like"/>
    <property type="match status" value="1"/>
</dbReference>
<evidence type="ECO:0000313" key="2">
    <source>
        <dbReference type="EMBL" id="CAB4729453.1"/>
    </source>
</evidence>